<proteinExistence type="predicted"/>
<feature type="region of interest" description="Disordered" evidence="1">
    <location>
        <begin position="1"/>
        <end position="20"/>
    </location>
</feature>
<feature type="region of interest" description="Disordered" evidence="1">
    <location>
        <begin position="380"/>
        <end position="417"/>
    </location>
</feature>
<dbReference type="AlphaFoldDB" id="A0A9N9CQV4"/>
<feature type="compositionally biased region" description="Polar residues" evidence="1">
    <location>
        <begin position="709"/>
        <end position="740"/>
    </location>
</feature>
<name>A0A9N9CQV4_9GLOM</name>
<feature type="compositionally biased region" description="Low complexity" evidence="1">
    <location>
        <begin position="652"/>
        <end position="664"/>
    </location>
</feature>
<accession>A0A9N9CQV4</accession>
<feature type="compositionally biased region" description="Low complexity" evidence="1">
    <location>
        <begin position="768"/>
        <end position="779"/>
    </location>
</feature>
<keyword evidence="3" id="KW-1185">Reference proteome</keyword>
<feature type="region of interest" description="Disordered" evidence="1">
    <location>
        <begin position="709"/>
        <end position="904"/>
    </location>
</feature>
<dbReference type="EMBL" id="CAJVPQ010002921">
    <property type="protein sequence ID" value="CAG8612676.1"/>
    <property type="molecule type" value="Genomic_DNA"/>
</dbReference>
<feature type="compositionally biased region" description="Low complexity" evidence="1">
    <location>
        <begin position="166"/>
        <end position="176"/>
    </location>
</feature>
<dbReference type="OrthoDB" id="2287434at2759"/>
<evidence type="ECO:0000313" key="2">
    <source>
        <dbReference type="EMBL" id="CAG8612676.1"/>
    </source>
</evidence>
<feature type="region of interest" description="Disordered" evidence="1">
    <location>
        <begin position="146"/>
        <end position="219"/>
    </location>
</feature>
<feature type="compositionally biased region" description="Basic and acidic residues" evidence="1">
    <location>
        <begin position="875"/>
        <end position="886"/>
    </location>
</feature>
<protein>
    <submittedName>
        <fullName evidence="2">12562_t:CDS:1</fullName>
    </submittedName>
</protein>
<feature type="compositionally biased region" description="Polar residues" evidence="1">
    <location>
        <begin position="534"/>
        <end position="549"/>
    </location>
</feature>
<comment type="caution">
    <text evidence="2">The sequence shown here is derived from an EMBL/GenBank/DDBJ whole genome shotgun (WGS) entry which is preliminary data.</text>
</comment>
<reference evidence="2" key="1">
    <citation type="submission" date="2021-06" db="EMBL/GenBank/DDBJ databases">
        <authorList>
            <person name="Kallberg Y."/>
            <person name="Tangrot J."/>
            <person name="Rosling A."/>
        </authorList>
    </citation>
    <scope>NUCLEOTIDE SEQUENCE</scope>
    <source>
        <strain evidence="2">UK204</strain>
    </source>
</reference>
<feature type="compositionally biased region" description="Basic and acidic residues" evidence="1">
    <location>
        <begin position="795"/>
        <end position="808"/>
    </location>
</feature>
<feature type="compositionally biased region" description="Polar residues" evidence="1">
    <location>
        <begin position="1"/>
        <end position="10"/>
    </location>
</feature>
<feature type="region of interest" description="Disordered" evidence="1">
    <location>
        <begin position="527"/>
        <end position="681"/>
    </location>
</feature>
<feature type="region of interest" description="Disordered" evidence="1">
    <location>
        <begin position="260"/>
        <end position="285"/>
    </location>
</feature>
<feature type="compositionally biased region" description="Basic and acidic residues" evidence="1">
    <location>
        <begin position="566"/>
        <end position="577"/>
    </location>
</feature>
<feature type="compositionally biased region" description="Polar residues" evidence="1">
    <location>
        <begin position="599"/>
        <end position="611"/>
    </location>
</feature>
<organism evidence="2 3">
    <name type="scientific">Funneliformis caledonium</name>
    <dbReference type="NCBI Taxonomy" id="1117310"/>
    <lineage>
        <taxon>Eukaryota</taxon>
        <taxon>Fungi</taxon>
        <taxon>Fungi incertae sedis</taxon>
        <taxon>Mucoromycota</taxon>
        <taxon>Glomeromycotina</taxon>
        <taxon>Glomeromycetes</taxon>
        <taxon>Glomerales</taxon>
        <taxon>Glomeraceae</taxon>
        <taxon>Funneliformis</taxon>
    </lineage>
</organism>
<dbReference type="Proteomes" id="UP000789570">
    <property type="component" value="Unassembled WGS sequence"/>
</dbReference>
<feature type="compositionally biased region" description="Polar residues" evidence="1">
    <location>
        <begin position="198"/>
        <end position="219"/>
    </location>
</feature>
<gene>
    <name evidence="2" type="ORF">FCALED_LOCUS9153</name>
</gene>
<sequence length="904" mass="100822">MTTATAPATSSEHRGPFQTTKNRIATIATLSSKNQEILDQMNKLQHSQSQTLNLLNSQLETIPHINGSGQHIDNLVNNLKSRQRRSNNLQQQQSVLRVRSDSLNNGDAMEMEDNNEIRTITADDSLSSRKSAKLAIANRSVKELKKLDSPSNNGGELDWKYFSTENNSDSDGNSSGMDDKDFENDNNFSSLRRRSFKSHPTLTVNTKPTKTPQRLITPESSDSEFDFVNSHMPLASTLGGSRNPLRAARHSSAELYNGNITDRRSRPANSLFSSVEEERGSLSDVAENEVNDNTSENINRGQVKQIPVNGRKRAQKYLDDYNVVNDAPKTVKLNRRTQTDDSYADIPDDNSSVMSSDSMIMLEELRARIQKLESERGIVDDERKLQRKKKHNSELVMSPAALSPDSSQGGASSIACAQKRSSASAQHQRHLQNAFDLFEKAFSTEHLINDASPPPSHSMAMVVSSALFINQKLRSVLSQQMELDVQHPDKGLKSLLKTSDEQVRSLTECLLALAPLAPKRVMTKKMSGHVHYPSDSSLQMPTPSHSARSISPIHRVSSAPVPGPELNHESQIGEHVDQSSSQRVSPIPPSEQSSPPNSYYNAQPRITSRYNRVSGPPSPTLLPESYNDPQMSASRLSDYGLRKSRRSSGTAYSSYSNTHPASSSPSPPPMQHPPTHYDQPNSRAYYEREIPREASRELPRLQRYSLQGYNNISPQPATSAYQRTASRPSSFTRTDESSYPLNHPVRTSSHHRSSSGRSRIFSEEYVNSTVTTTRPPSSRLYEFNRRYPSDGQSPIDRRLFPGLETDRKYSRRPVNQFEPEDGYDVPNGYGETISDNLRDDKGLRKIPSSSSGTFRQKQVPSPTPEGIEGNQGESNQRDNEINHNCRQDVQGSSVVIGQENDEYA</sequence>
<evidence type="ECO:0000256" key="1">
    <source>
        <dbReference type="SAM" id="MobiDB-lite"/>
    </source>
</evidence>
<feature type="compositionally biased region" description="Polar residues" evidence="1">
    <location>
        <begin position="847"/>
        <end position="860"/>
    </location>
</feature>
<evidence type="ECO:0000313" key="3">
    <source>
        <dbReference type="Proteomes" id="UP000789570"/>
    </source>
</evidence>